<keyword evidence="2" id="KW-1185">Reference proteome</keyword>
<name>A0A9X0QBG5_9BACT</name>
<dbReference type="RefSeq" id="WP_183973533.1">
    <property type="nucleotide sequence ID" value="NZ_JACHEB010000001.1"/>
</dbReference>
<gene>
    <name evidence="1" type="ORF">HDF14_000733</name>
</gene>
<evidence type="ECO:0000313" key="1">
    <source>
        <dbReference type="EMBL" id="MBB5327139.1"/>
    </source>
</evidence>
<reference evidence="1 2" key="1">
    <citation type="submission" date="2020-08" db="EMBL/GenBank/DDBJ databases">
        <title>Genomic Encyclopedia of Type Strains, Phase IV (KMG-V): Genome sequencing to study the core and pangenomes of soil and plant-associated prokaryotes.</title>
        <authorList>
            <person name="Whitman W."/>
        </authorList>
    </citation>
    <scope>NUCLEOTIDE SEQUENCE [LARGE SCALE GENOMIC DNA]</scope>
    <source>
        <strain evidence="1 2">X5P2</strain>
    </source>
</reference>
<dbReference type="Proteomes" id="UP000535182">
    <property type="component" value="Unassembled WGS sequence"/>
</dbReference>
<protein>
    <submittedName>
        <fullName evidence="1">Uncharacterized protein</fullName>
    </submittedName>
</protein>
<accession>A0A9X0QBG5</accession>
<comment type="caution">
    <text evidence="1">The sequence shown here is derived from an EMBL/GenBank/DDBJ whole genome shotgun (WGS) entry which is preliminary data.</text>
</comment>
<dbReference type="AlphaFoldDB" id="A0A9X0QBG5"/>
<evidence type="ECO:0000313" key="2">
    <source>
        <dbReference type="Proteomes" id="UP000535182"/>
    </source>
</evidence>
<sequence>MLKELIVEATSKRSARRVLSIDPPATEVSFEDSGHLLGIPTIGVGTYTSTIRPDGSIFGHGQGIHTTQDGDAITWSGTGVGHFGPGGSISYRGMLFFRTASQKLARINNACGAFEYEVDGTGAGVSKVWEWK</sequence>
<proteinExistence type="predicted"/>
<dbReference type="EMBL" id="JACHEB010000001">
    <property type="protein sequence ID" value="MBB5327139.1"/>
    <property type="molecule type" value="Genomic_DNA"/>
</dbReference>
<organism evidence="1 2">
    <name type="scientific">Tunturiibacter gelidiferens</name>
    <dbReference type="NCBI Taxonomy" id="3069689"/>
    <lineage>
        <taxon>Bacteria</taxon>
        <taxon>Pseudomonadati</taxon>
        <taxon>Acidobacteriota</taxon>
        <taxon>Terriglobia</taxon>
        <taxon>Terriglobales</taxon>
        <taxon>Acidobacteriaceae</taxon>
        <taxon>Tunturiibacter</taxon>
    </lineage>
</organism>